<name>A0A1G8HXI9_9PSED</name>
<dbReference type="PANTHER" id="PTHR43217">
    <property type="entry name" value="SUCCINATE SEMIALDEHYDE DEHYDROGENASE [NAD(P)+] SAD"/>
    <property type="match status" value="1"/>
</dbReference>
<reference evidence="6" key="1">
    <citation type="submission" date="2016-10" db="EMBL/GenBank/DDBJ databases">
        <authorList>
            <person name="Varghese N."/>
            <person name="Submissions S."/>
        </authorList>
    </citation>
    <scope>NUCLEOTIDE SEQUENCE [LARGE SCALE GENOMIC DNA]</scope>
    <source>
        <strain evidence="6">ATCC 700689</strain>
    </source>
</reference>
<keyword evidence="6" id="KW-1185">Reference proteome</keyword>
<dbReference type="Gene3D" id="3.40.309.10">
    <property type="entry name" value="Aldehyde Dehydrogenase, Chain A, domain 2"/>
    <property type="match status" value="1"/>
</dbReference>
<keyword evidence="3" id="KW-0560">Oxidoreductase</keyword>
<dbReference type="InterPro" id="IPR016161">
    <property type="entry name" value="Ald_DH/histidinol_DH"/>
</dbReference>
<evidence type="ECO:0000256" key="2">
    <source>
        <dbReference type="ARBA" id="ARBA00022857"/>
    </source>
</evidence>
<dbReference type="InterPro" id="IPR016160">
    <property type="entry name" value="Ald_DH_CS_CYS"/>
</dbReference>
<protein>
    <submittedName>
        <fullName evidence="5">Succinate semialdehyde dehydrogenase</fullName>
    </submittedName>
</protein>
<dbReference type="InterPro" id="IPR016163">
    <property type="entry name" value="Ald_DH_C"/>
</dbReference>
<accession>A0A1G8HXI9</accession>
<dbReference type="InterPro" id="IPR015590">
    <property type="entry name" value="Aldehyde_DH_dom"/>
</dbReference>
<dbReference type="Proteomes" id="UP000182894">
    <property type="component" value="Unassembled WGS sequence"/>
</dbReference>
<proteinExistence type="inferred from homology"/>
<dbReference type="FunFam" id="3.40.309.10:FF:000010">
    <property type="entry name" value="Gamma-aminobutyraldehyde dehydrogenase"/>
    <property type="match status" value="1"/>
</dbReference>
<dbReference type="Pfam" id="PF00171">
    <property type="entry name" value="Aldedh"/>
    <property type="match status" value="1"/>
</dbReference>
<dbReference type="GO" id="GO:0004030">
    <property type="term" value="F:aldehyde dehydrogenase [NAD(P)+] activity"/>
    <property type="evidence" value="ECO:0007669"/>
    <property type="project" value="InterPro"/>
</dbReference>
<dbReference type="AlphaFoldDB" id="A0A1G8HXI9"/>
<dbReference type="GO" id="GO:0004777">
    <property type="term" value="F:succinate-semialdehyde dehydrogenase (NAD+) activity"/>
    <property type="evidence" value="ECO:0007669"/>
    <property type="project" value="TreeGrafter"/>
</dbReference>
<feature type="domain" description="Aldehyde dehydrogenase" evidence="4">
    <location>
        <begin position="15"/>
        <end position="463"/>
    </location>
</feature>
<dbReference type="CDD" id="cd07100">
    <property type="entry name" value="ALDH_SSADH1_GabD1"/>
    <property type="match status" value="1"/>
</dbReference>
<evidence type="ECO:0000259" key="4">
    <source>
        <dbReference type="Pfam" id="PF00171"/>
    </source>
</evidence>
<dbReference type="Gene3D" id="3.40.605.10">
    <property type="entry name" value="Aldehyde Dehydrogenase, Chain A, domain 1"/>
    <property type="match status" value="1"/>
</dbReference>
<dbReference type="RefSeq" id="WP_074754905.1">
    <property type="nucleotide sequence ID" value="NZ_FNCO01000010.1"/>
</dbReference>
<organism evidence="5 6">
    <name type="scientific">Pseudomonas abietaniphila</name>
    <dbReference type="NCBI Taxonomy" id="89065"/>
    <lineage>
        <taxon>Bacteria</taxon>
        <taxon>Pseudomonadati</taxon>
        <taxon>Pseudomonadota</taxon>
        <taxon>Gammaproteobacteria</taxon>
        <taxon>Pseudomonadales</taxon>
        <taxon>Pseudomonadaceae</taxon>
        <taxon>Pseudomonas</taxon>
    </lineage>
</organism>
<dbReference type="InterPro" id="IPR016162">
    <property type="entry name" value="Ald_DH_N"/>
</dbReference>
<evidence type="ECO:0000313" key="5">
    <source>
        <dbReference type="EMBL" id="SDI11386.1"/>
    </source>
</evidence>
<dbReference type="PROSITE" id="PS00070">
    <property type="entry name" value="ALDEHYDE_DEHYDR_CYS"/>
    <property type="match status" value="1"/>
</dbReference>
<dbReference type="EMBL" id="FNCO01000010">
    <property type="protein sequence ID" value="SDI11386.1"/>
    <property type="molecule type" value="Genomic_DNA"/>
</dbReference>
<gene>
    <name evidence="5" type="ORF">SAMN05216605_110231</name>
</gene>
<dbReference type="STRING" id="89065.SAMN05216605_110231"/>
<dbReference type="InterPro" id="IPR047110">
    <property type="entry name" value="GABD/Sad-like"/>
</dbReference>
<dbReference type="InterPro" id="IPR044148">
    <property type="entry name" value="ALDH_GabD1-like"/>
</dbReference>
<evidence type="ECO:0000313" key="6">
    <source>
        <dbReference type="Proteomes" id="UP000182894"/>
    </source>
</evidence>
<keyword evidence="2" id="KW-0521">NADP</keyword>
<evidence type="ECO:0000256" key="3">
    <source>
        <dbReference type="ARBA" id="ARBA00023002"/>
    </source>
</evidence>
<dbReference type="PANTHER" id="PTHR43217:SF1">
    <property type="entry name" value="SUCCINATE SEMIALDEHYDE DEHYDROGENASE [NAD(P)+] SAD"/>
    <property type="match status" value="1"/>
</dbReference>
<sequence length="469" mass="49904">MTNLNATSTPSAFATSRNPATGELIATYPFQTQSEVEQLLDVNAAAFRLWRATPMRERVTAYRRLSAVLRERSDIIAALITAEMGKTLVSARAEVEKCAATIDWIADNGPAILADEPVNVDGDDEVHVSFLPIGTVLAVMPWNFPLWQVIRASGPIMLSGNGFMLKHAPNVMGSAYALQDAYEAAGFPKGLFANLIADNDTVARTIEDPRIAGVTLTGSMRAGSAVAATAGKALKKSLLELGGSDAFIVLADANIDLAVKAAVEARFQNAGQVCLAAKRFIVEQPIAEEFTRKFVAAVKQLNVGNPLDSANNVGPMARGDLRDELDGQVQRTLAAGATLLLGGKKIEGPGNFYEPTVLADVQPGMAAFDEETFGPVAAITVANNAEHAIVLTNTSDYGLGGSLWTQDMDRAQRIARRLETGGVFINGFPATNARIPVGGVKKSGYGRELSHFGLREFTNAQAVWAKSID</sequence>
<dbReference type="OrthoDB" id="9812625at2"/>
<evidence type="ECO:0000256" key="1">
    <source>
        <dbReference type="ARBA" id="ARBA00009986"/>
    </source>
</evidence>
<comment type="similarity">
    <text evidence="1">Belongs to the aldehyde dehydrogenase family.</text>
</comment>
<dbReference type="SUPFAM" id="SSF53720">
    <property type="entry name" value="ALDH-like"/>
    <property type="match status" value="1"/>
</dbReference>